<comment type="caution">
    <text evidence="1">The sequence shown here is derived from an EMBL/GenBank/DDBJ whole genome shotgun (WGS) entry which is preliminary data.</text>
</comment>
<gene>
    <name evidence="1" type="ORF">C8N43_3198</name>
</gene>
<evidence type="ECO:0000313" key="1">
    <source>
        <dbReference type="EMBL" id="PTX54384.1"/>
    </source>
</evidence>
<reference evidence="1 2" key="1">
    <citation type="submission" date="2018-04" db="EMBL/GenBank/DDBJ databases">
        <title>Genomic Encyclopedia of Archaeal and Bacterial Type Strains, Phase II (KMG-II): from individual species to whole genera.</title>
        <authorList>
            <person name="Goeker M."/>
        </authorList>
    </citation>
    <scope>NUCLEOTIDE SEQUENCE [LARGE SCALE GENOMIC DNA]</scope>
    <source>
        <strain evidence="1 2">DSM 100977</strain>
    </source>
</reference>
<organism evidence="1 2">
    <name type="scientific">Litoreibacter ponti</name>
    <dbReference type="NCBI Taxonomy" id="1510457"/>
    <lineage>
        <taxon>Bacteria</taxon>
        <taxon>Pseudomonadati</taxon>
        <taxon>Pseudomonadota</taxon>
        <taxon>Alphaproteobacteria</taxon>
        <taxon>Rhodobacterales</taxon>
        <taxon>Roseobacteraceae</taxon>
        <taxon>Litoreibacter</taxon>
    </lineage>
</organism>
<proteinExistence type="predicted"/>
<keyword evidence="2" id="KW-1185">Reference proteome</keyword>
<accession>A0A2T6BEC5</accession>
<evidence type="ECO:0000313" key="2">
    <source>
        <dbReference type="Proteomes" id="UP000243978"/>
    </source>
</evidence>
<dbReference type="EMBL" id="QBKS01000002">
    <property type="protein sequence ID" value="PTX54384.1"/>
    <property type="molecule type" value="Genomic_DNA"/>
</dbReference>
<dbReference type="Proteomes" id="UP000243978">
    <property type="component" value="Unassembled WGS sequence"/>
</dbReference>
<dbReference type="Pfam" id="PF20343">
    <property type="entry name" value="DUF6638"/>
    <property type="match status" value="1"/>
</dbReference>
<dbReference type="RefSeq" id="WP_107846724.1">
    <property type="nucleotide sequence ID" value="NZ_QBKS01000002.1"/>
</dbReference>
<sequence length="454" mass="51008">MMRLIEKGLMYGNLFHVAGPAMADRYNRALKHLTGKTTSLTDFHVDISGYAPEIGDELDDHLYLNPQGCNRQFILLSTEQKTAPLLEAKFSTSRSILRRFIEANEAQLFALTARDAVAGELVNSVYTVSKPAHLLDIRRIKIEADTASGVVADAGKLDGLITEFRAREDAWWDDVLIADMITLAKKTGDVTRTPIHLDHAEYDQENFWTEHFGGLYVFRDVDDPRVLSVSGEDLGPMPLGEDTRPAIPLEDRNKVAKFLAQNELVEPIVTAKGVDAAAILRQKMDFIIVDVAATMEADVAQVDRRDLRTLARRYADLLPPEFHTLNRLLRWAEGGGAWPKVTSEDPAYFYTLRAAPHKDRDLVNMLLAELSPLDVRQLFICHKELFYARYRTWPEAKKAFVADFLAREYQVDKAGARAALFGSGDAPMQEEEDAPQERDIVDVVGPWGAVRRGR</sequence>
<protein>
    <submittedName>
        <fullName evidence="1">Uncharacterized protein</fullName>
    </submittedName>
</protein>
<dbReference type="AlphaFoldDB" id="A0A2T6BEC5"/>
<name>A0A2T6BEC5_9RHOB</name>
<dbReference type="OrthoDB" id="8430253at2"/>
<dbReference type="InterPro" id="IPR046578">
    <property type="entry name" value="DUF6638"/>
</dbReference>